<name>E6X091_NITSE</name>
<dbReference type="eggNOG" id="COG4968">
    <property type="taxonomic scope" value="Bacteria"/>
</dbReference>
<dbReference type="AlphaFoldDB" id="E6X091"/>
<dbReference type="OrthoDB" id="5363195at2"/>
<accession>E6X091</accession>
<sequence>MTKRRSRGFTMIELVFVIVVIGILAALAIPRLKRDIRQEAADNILSAIRYTQHLALIDDKQSFNDPKWQGRFWAIQFTVSSSNVLNNFYTISSDTDNDTNVDKNETAIDPANGKYIYNAGGATTAINADESPNIFIGKKYGVNSLTTSGDCNGTQTIGFDHLGRPHVGFLGSGTPDSSSYMSRDCKLTFGFKDSSLNPLSIIITKETGYAYIEGQPGS</sequence>
<dbReference type="EMBL" id="CP002452">
    <property type="protein sequence ID" value="ADV45680.1"/>
    <property type="molecule type" value="Genomic_DNA"/>
</dbReference>
<dbReference type="Pfam" id="PF07963">
    <property type="entry name" value="N_methyl"/>
    <property type="match status" value="1"/>
</dbReference>
<dbReference type="SUPFAM" id="SSF54523">
    <property type="entry name" value="Pili subunits"/>
    <property type="match status" value="1"/>
</dbReference>
<dbReference type="InterPro" id="IPR012902">
    <property type="entry name" value="N_methyl_site"/>
</dbReference>
<dbReference type="NCBIfam" id="TIGR02532">
    <property type="entry name" value="IV_pilin_GFxxxE"/>
    <property type="match status" value="1"/>
</dbReference>
<dbReference type="STRING" id="749222.Nitsa_0410"/>
<evidence type="ECO:0000313" key="2">
    <source>
        <dbReference type="EMBL" id="ADV45680.1"/>
    </source>
</evidence>
<evidence type="ECO:0000256" key="1">
    <source>
        <dbReference type="SAM" id="Phobius"/>
    </source>
</evidence>
<dbReference type="Gene3D" id="3.30.700.10">
    <property type="entry name" value="Glycoprotein, Type 4 Pilin"/>
    <property type="match status" value="1"/>
</dbReference>
<dbReference type="Proteomes" id="UP000008633">
    <property type="component" value="Chromosome"/>
</dbReference>
<organism evidence="2 3">
    <name type="scientific">Nitratifractor salsuginis (strain DSM 16511 / JCM 12458 / E9I37-1)</name>
    <dbReference type="NCBI Taxonomy" id="749222"/>
    <lineage>
        <taxon>Bacteria</taxon>
        <taxon>Pseudomonadati</taxon>
        <taxon>Campylobacterota</taxon>
        <taxon>Epsilonproteobacteria</taxon>
        <taxon>Campylobacterales</taxon>
        <taxon>Sulfurovaceae</taxon>
        <taxon>Nitratifractor</taxon>
    </lineage>
</organism>
<gene>
    <name evidence="2" type="ordered locus">Nitsa_0410</name>
</gene>
<dbReference type="InterPro" id="IPR045584">
    <property type="entry name" value="Pilin-like"/>
</dbReference>
<evidence type="ECO:0000313" key="3">
    <source>
        <dbReference type="Proteomes" id="UP000008633"/>
    </source>
</evidence>
<keyword evidence="3" id="KW-1185">Reference proteome</keyword>
<reference evidence="3" key="2">
    <citation type="submission" date="2011-01" db="EMBL/GenBank/DDBJ databases">
        <title>The complete genome of Nitratifractor salsuginis DSM 16511.</title>
        <authorList>
            <consortium name="US DOE Joint Genome Institute (JGI-PGF)"/>
            <person name="Lucas S."/>
            <person name="Copeland A."/>
            <person name="Lapidus A."/>
            <person name="Bruce D."/>
            <person name="Goodwin L."/>
            <person name="Pitluck S."/>
            <person name="Kyrpides N."/>
            <person name="Mavromatis K."/>
            <person name="Ivanova N."/>
            <person name="Mikhailova N."/>
            <person name="Zeytun A."/>
            <person name="Detter J.C."/>
            <person name="Tapia R."/>
            <person name="Han C."/>
            <person name="Land M."/>
            <person name="Hauser L."/>
            <person name="Markowitz V."/>
            <person name="Cheng J.-F."/>
            <person name="Hugenholtz P."/>
            <person name="Woyke T."/>
            <person name="Wu D."/>
            <person name="Tindall B."/>
            <person name="Schuetze A."/>
            <person name="Brambilla E."/>
            <person name="Klenk H.-P."/>
            <person name="Eisen J.A."/>
        </authorList>
    </citation>
    <scope>NUCLEOTIDE SEQUENCE [LARGE SCALE GENOMIC DNA]</scope>
    <source>
        <strain evidence="3">DSM 16511 / JCM 12458 / E9I37-1</strain>
    </source>
</reference>
<feature type="transmembrane region" description="Helical" evidence="1">
    <location>
        <begin position="12"/>
        <end position="29"/>
    </location>
</feature>
<proteinExistence type="predicted"/>
<reference evidence="2 3" key="1">
    <citation type="journal article" date="2011" name="Stand. Genomic Sci.">
        <title>Complete genome sequence of Nitratifractor salsuginis type strain (E9I37-1).</title>
        <authorList>
            <person name="Anderson I."/>
            <person name="Sikorski J."/>
            <person name="Zeytun A."/>
            <person name="Nolan M."/>
            <person name="Lapidus A."/>
            <person name="Lucas S."/>
            <person name="Hammon N."/>
            <person name="Deshpande S."/>
            <person name="Cheng J.F."/>
            <person name="Tapia R."/>
            <person name="Han C."/>
            <person name="Goodwin L."/>
            <person name="Pitluck S."/>
            <person name="Liolios K."/>
            <person name="Pagani I."/>
            <person name="Ivanova N."/>
            <person name="Huntemann M."/>
            <person name="Mavromatis K."/>
            <person name="Ovchinikova G."/>
            <person name="Pati A."/>
            <person name="Chen A."/>
            <person name="Palaniappan K."/>
            <person name="Land M."/>
            <person name="Hauser L."/>
            <person name="Brambilla E.M."/>
            <person name="Ngatchou-Djao O.D."/>
            <person name="Rohde M."/>
            <person name="Tindall B.J."/>
            <person name="Goker M."/>
            <person name="Detter J.C."/>
            <person name="Woyke T."/>
            <person name="Bristow J."/>
            <person name="Eisen J.A."/>
            <person name="Markowitz V."/>
            <person name="Hugenholtz P."/>
            <person name="Klenk H.P."/>
            <person name="Kyrpides N.C."/>
        </authorList>
    </citation>
    <scope>NUCLEOTIDE SEQUENCE [LARGE SCALE GENOMIC DNA]</scope>
    <source>
        <strain evidence="3">DSM 16511 / JCM 12458 / E9I37-1</strain>
    </source>
</reference>
<dbReference type="HOGENOM" id="CLU_098556_1_0_7"/>
<keyword evidence="1" id="KW-1133">Transmembrane helix</keyword>
<keyword evidence="1" id="KW-0472">Membrane</keyword>
<dbReference type="KEGG" id="nsa:Nitsa_0410"/>
<keyword evidence="1" id="KW-0812">Transmembrane</keyword>
<evidence type="ECO:0008006" key="4">
    <source>
        <dbReference type="Google" id="ProtNLM"/>
    </source>
</evidence>
<protein>
    <recommendedName>
        <fullName evidence="4">N-terminal methylation</fullName>
    </recommendedName>
</protein>